<feature type="domain" description="Cation/H+ exchanger transmembrane" evidence="13">
    <location>
        <begin position="26"/>
        <end position="436"/>
    </location>
</feature>
<evidence type="ECO:0000256" key="5">
    <source>
        <dbReference type="ARBA" id="ARBA00022692"/>
    </source>
</evidence>
<dbReference type="PANTHER" id="PTHR31382:SF4">
    <property type="entry name" value="NA(+)_H(+) ANTIPORTER"/>
    <property type="match status" value="1"/>
</dbReference>
<dbReference type="GO" id="GO:0030007">
    <property type="term" value="P:intracellular potassium ion homeostasis"/>
    <property type="evidence" value="ECO:0007669"/>
    <property type="project" value="TreeGrafter"/>
</dbReference>
<dbReference type="InterPro" id="IPR004712">
    <property type="entry name" value="Na+/H+_antiporter_fungi"/>
</dbReference>
<sequence>MAVWSQLDPAKSHVAYACVGVFSAIFSLVSLFFKEKLYIGESTIAGIFGLIYGPHCLKWFDPSSWGNSDYITLEITRIVLCIQIFAVAVELPRKYMLKHWLSVTLLLVPVMTVGWLIIGLFIWIIIPKINFSSSLLISACITATDPILAQSVVSGKFAQKVPGHLRNLLSAESGCNDGMAFPFIYLSMNLILHHGQAGEIIKDWICVTLLWECLFGCILGFSIGYIGKRAIKFAEEQNMIDRESFLAFYIVLAFICAGFGSILGVDDLLVSFAAGATFAWDGWFSTKTKETNISTVIDLLLNFAYFIYFGAIIPWEQFDNPDIGLSVWRLIVLAFIVIFLRRIPAVLALKPFIPDIKSWREALFVGHFGPIGVGAVFAAILSRVELLIDADNEDLNLRDLPDVGTKHWRLISIIWPVVSFFIITSIIVHGSSVAVVTLGRHLNTITLTKTFSTHTTFGNTKSSWLQRLPSLDKNGRSFSLHRVDTDAPISSGLELHSILPEDDSDYDIDNENSMNNSTLGDISRHSTVETSGVPFRHAGGMRRTEDFEKRRKDKKKKARKRKRKEFFRNARPSSHFNISLTNGSGHNRHKKDYDDELNDLGRERLQLEKEAMAGTFSLGGTRRNSILDDISRSEIDAALESRNEKESGVLSEEYEQYPTLNYTTDDESDRQATHHNHRHKRPSTYQGSITPSIHLEETPETGTTGSNQYSEKHNVTSSSSAATSSSIGNTASTCSSKQLRQRHNKNLPTFVVENSNYSPHPHPHSQHPNSPPEHHYIRPLTPSEEFLTHDDEPNLTEQENKAHVGYEDGNQIIIENEEGEIIQVVPVQHPDQSMDEESEIGASLTTTNSRGSSNIIKSGMEELKRVISPPKIIKEKHAEMQKKKKSKHKKHTKYFAYKLDNLLIIENADGDVLRRYKINHHKKGRDDLISTVNKTIVSKALQVAGLKRPDSNDQDTSLKTATDPNYEDQRRNLEKMEMPPHLNSSKNDRVEFYPLSDDEEDESDSEDEASDSEDEESDYDRTSSTSPRANDYSDDYDQGSFGSEASVEETRRRNIRYQPQTDEGDTTEDILDNNTNIRRDRTQKYRQDEGDGGEEEEKETAYERERRLNALGLGSGSRAQDDEEEDGLQVSFAPAPPKKARTKDKFKKNL</sequence>
<evidence type="ECO:0000256" key="3">
    <source>
        <dbReference type="ARBA" id="ARBA00022448"/>
    </source>
</evidence>
<feature type="compositionally biased region" description="Basic and acidic residues" evidence="11">
    <location>
        <begin position="1099"/>
        <end position="1108"/>
    </location>
</feature>
<dbReference type="RefSeq" id="XP_004181925.1">
    <property type="nucleotide sequence ID" value="XM_004181877.1"/>
</dbReference>
<evidence type="ECO:0000256" key="1">
    <source>
        <dbReference type="ARBA" id="ARBA00004141"/>
    </source>
</evidence>
<proteinExistence type="inferred from homology"/>
<evidence type="ECO:0000256" key="12">
    <source>
        <dbReference type="SAM" id="Phobius"/>
    </source>
</evidence>
<reference evidence="15 16" key="1">
    <citation type="journal article" date="2011" name="Proc. Natl. Acad. Sci. U.S.A.">
        <title>Evolutionary erosion of yeast sex chromosomes by mating-type switching accidents.</title>
        <authorList>
            <person name="Gordon J.L."/>
            <person name="Armisen D."/>
            <person name="Proux-Wera E."/>
            <person name="Oheigeartaigh S.S."/>
            <person name="Byrne K.P."/>
            <person name="Wolfe K.H."/>
        </authorList>
    </citation>
    <scope>NUCLEOTIDE SEQUENCE [LARGE SCALE GENOMIC DNA]</scope>
    <source>
        <strain evidence="16">ATCC 34711 / CBS 6284 / DSM 70876 / NBRC 10599 / NRRL Y-10934 / UCD 77-7</strain>
    </source>
</reference>
<feature type="compositionally biased region" description="Basic and acidic residues" evidence="11">
    <location>
        <begin position="1077"/>
        <end position="1089"/>
    </location>
</feature>
<name>I2H7Q4_HENB6</name>
<feature type="transmembrane region" description="Helical" evidence="12">
    <location>
        <begin position="75"/>
        <end position="91"/>
    </location>
</feature>
<dbReference type="GO" id="GO:0120029">
    <property type="term" value="P:proton export across plasma membrane"/>
    <property type="evidence" value="ECO:0007669"/>
    <property type="project" value="InterPro"/>
</dbReference>
<feature type="transmembrane region" description="Helical" evidence="12">
    <location>
        <begin position="361"/>
        <end position="381"/>
    </location>
</feature>
<organism evidence="15 16">
    <name type="scientific">Henningerozyma blattae (strain ATCC 34711 / CBS 6284 / DSM 70876 / NBRC 10599 / NRRL Y-10934 / UCD 77-7)</name>
    <name type="common">Yeast</name>
    <name type="synonym">Tetrapisispora blattae</name>
    <dbReference type="NCBI Taxonomy" id="1071380"/>
    <lineage>
        <taxon>Eukaryota</taxon>
        <taxon>Fungi</taxon>
        <taxon>Dikarya</taxon>
        <taxon>Ascomycota</taxon>
        <taxon>Saccharomycotina</taxon>
        <taxon>Saccharomycetes</taxon>
        <taxon>Saccharomycetales</taxon>
        <taxon>Saccharomycetaceae</taxon>
        <taxon>Henningerozyma</taxon>
    </lineage>
</organism>
<dbReference type="eggNOG" id="KOG4505">
    <property type="taxonomic scope" value="Eukaryota"/>
</dbReference>
<feature type="transmembrane region" description="Helical" evidence="12">
    <location>
        <begin position="327"/>
        <end position="349"/>
    </location>
</feature>
<evidence type="ECO:0000256" key="7">
    <source>
        <dbReference type="ARBA" id="ARBA00023053"/>
    </source>
</evidence>
<keyword evidence="7" id="KW-0915">Sodium</keyword>
<dbReference type="GO" id="GO:0042391">
    <property type="term" value="P:regulation of membrane potential"/>
    <property type="evidence" value="ECO:0007669"/>
    <property type="project" value="InterPro"/>
</dbReference>
<feature type="compositionally biased region" description="Acidic residues" evidence="11">
    <location>
        <begin position="1062"/>
        <end position="1071"/>
    </location>
</feature>
<dbReference type="InterPro" id="IPR038770">
    <property type="entry name" value="Na+/solute_symporter_sf"/>
</dbReference>
<feature type="region of interest" description="Disordered" evidence="11">
    <location>
        <begin position="946"/>
        <end position="1150"/>
    </location>
</feature>
<dbReference type="HOGENOM" id="CLU_008635_0_1_1"/>
<dbReference type="STRING" id="1071380.I2H7Q4"/>
<feature type="compositionally biased region" description="Acidic residues" evidence="11">
    <location>
        <begin position="996"/>
        <end position="1018"/>
    </location>
</feature>
<dbReference type="Proteomes" id="UP000002866">
    <property type="component" value="Chromosome 8"/>
</dbReference>
<feature type="transmembrane region" description="Helical" evidence="12">
    <location>
        <begin position="38"/>
        <end position="55"/>
    </location>
</feature>
<feature type="compositionally biased region" description="Basic residues" evidence="11">
    <location>
        <begin position="1138"/>
        <end position="1150"/>
    </location>
</feature>
<keyword evidence="5 12" id="KW-0812">Transmembrane</keyword>
<dbReference type="GO" id="GO:0015385">
    <property type="term" value="F:sodium:proton antiporter activity"/>
    <property type="evidence" value="ECO:0007669"/>
    <property type="project" value="InterPro"/>
</dbReference>
<evidence type="ECO:0000259" key="13">
    <source>
        <dbReference type="Pfam" id="PF00999"/>
    </source>
</evidence>
<dbReference type="Pfam" id="PF00999">
    <property type="entry name" value="Na_H_Exchanger"/>
    <property type="match status" value="1"/>
</dbReference>
<feature type="compositionally biased region" description="Polar residues" evidence="11">
    <location>
        <begin position="700"/>
        <end position="709"/>
    </location>
</feature>
<feature type="compositionally biased region" description="Basic and acidic residues" evidence="11">
    <location>
        <begin position="967"/>
        <end position="978"/>
    </location>
</feature>
<dbReference type="PANTHER" id="PTHR31382">
    <property type="entry name" value="NA(+)/H(+) ANTIPORTER"/>
    <property type="match status" value="1"/>
</dbReference>
<feature type="transmembrane region" description="Helical" evidence="12">
    <location>
        <begin position="296"/>
        <end position="315"/>
    </location>
</feature>
<evidence type="ECO:0000313" key="15">
    <source>
        <dbReference type="EMBL" id="CCH62406.1"/>
    </source>
</evidence>
<accession>I2H7Q4</accession>
<evidence type="ECO:0000313" key="16">
    <source>
        <dbReference type="Proteomes" id="UP000002866"/>
    </source>
</evidence>
<feature type="region of interest" description="Disordered" evidence="11">
    <location>
        <begin position="514"/>
        <end position="594"/>
    </location>
</feature>
<comment type="subcellular location">
    <subcellularLocation>
        <location evidence="1">Membrane</location>
        <topology evidence="1">Multi-pass membrane protein</topology>
    </subcellularLocation>
</comment>
<dbReference type="GeneID" id="14497563"/>
<feature type="transmembrane region" description="Helical" evidence="12">
    <location>
        <begin position="209"/>
        <end position="226"/>
    </location>
</feature>
<dbReference type="KEGG" id="tbl:TBLA_0H01180"/>
<dbReference type="Pfam" id="PF08619">
    <property type="entry name" value="Nha1_C"/>
    <property type="match status" value="1"/>
</dbReference>
<evidence type="ECO:0000256" key="10">
    <source>
        <dbReference type="ARBA" id="ARBA00023201"/>
    </source>
</evidence>
<keyword evidence="6 12" id="KW-1133">Transmembrane helix</keyword>
<dbReference type="OrthoDB" id="5327978at2759"/>
<keyword evidence="16" id="KW-1185">Reference proteome</keyword>
<protein>
    <recommendedName>
        <fullName evidence="17">Na+/H+ antiporter</fullName>
    </recommendedName>
</protein>
<dbReference type="EMBL" id="HE806323">
    <property type="protein sequence ID" value="CCH62406.1"/>
    <property type="molecule type" value="Genomic_DNA"/>
</dbReference>
<gene>
    <name evidence="15" type="primary">TBLA0H01180</name>
    <name evidence="15" type="ORF">TBLA_0H01180</name>
</gene>
<feature type="transmembrane region" description="Helical" evidence="12">
    <location>
        <begin position="14"/>
        <end position="33"/>
    </location>
</feature>
<dbReference type="InterPro" id="IPR006153">
    <property type="entry name" value="Cation/H_exchanger_TM"/>
</dbReference>
<feature type="compositionally biased region" description="Polar residues" evidence="11">
    <location>
        <begin position="954"/>
        <end position="963"/>
    </location>
</feature>
<feature type="transmembrane region" description="Helical" evidence="12">
    <location>
        <begin position="103"/>
        <end position="126"/>
    </location>
</feature>
<keyword evidence="4" id="KW-0050">Antiport</keyword>
<evidence type="ECO:0008006" key="17">
    <source>
        <dbReference type="Google" id="ProtNLM"/>
    </source>
</evidence>
<keyword evidence="10" id="KW-0739">Sodium transport</keyword>
<dbReference type="FunFam" id="1.20.1530.20:FF:000015">
    <property type="entry name" value="Na(+)/H(+) antiporter 2"/>
    <property type="match status" value="1"/>
</dbReference>
<evidence type="ECO:0000256" key="2">
    <source>
        <dbReference type="ARBA" id="ARBA00005248"/>
    </source>
</evidence>
<dbReference type="InterPro" id="IPR013928">
    <property type="entry name" value="Cation/H_antiporter_C"/>
</dbReference>
<dbReference type="FunCoup" id="I2H7Q4">
    <property type="interactions" value="56"/>
</dbReference>
<keyword evidence="8" id="KW-0406">Ion transport</keyword>
<evidence type="ECO:0000256" key="4">
    <source>
        <dbReference type="ARBA" id="ARBA00022449"/>
    </source>
</evidence>
<feature type="region of interest" description="Disordered" evidence="11">
    <location>
        <begin position="663"/>
        <end position="776"/>
    </location>
</feature>
<dbReference type="Gene3D" id="1.20.1530.20">
    <property type="match status" value="1"/>
</dbReference>
<feature type="compositionally biased region" description="Polar residues" evidence="11">
    <location>
        <begin position="572"/>
        <end position="585"/>
    </location>
</feature>
<evidence type="ECO:0000259" key="14">
    <source>
        <dbReference type="Pfam" id="PF08619"/>
    </source>
</evidence>
<feature type="compositionally biased region" description="Low complexity" evidence="11">
    <location>
        <begin position="716"/>
        <end position="733"/>
    </location>
</feature>
<evidence type="ECO:0000256" key="11">
    <source>
        <dbReference type="SAM" id="MobiDB-lite"/>
    </source>
</evidence>
<keyword evidence="3" id="KW-0813">Transport</keyword>
<feature type="domain" description="Alkali metal cation/H+ antiporter Nha1 C-terminal" evidence="14">
    <location>
        <begin position="464"/>
        <end position="1124"/>
    </location>
</feature>
<dbReference type="AlphaFoldDB" id="I2H7Q4"/>
<feature type="transmembrane region" description="Helical" evidence="12">
    <location>
        <begin position="413"/>
        <end position="439"/>
    </location>
</feature>
<keyword evidence="9 12" id="KW-0472">Membrane</keyword>
<dbReference type="GO" id="GO:0005886">
    <property type="term" value="C:plasma membrane"/>
    <property type="evidence" value="ECO:0007669"/>
    <property type="project" value="InterPro"/>
</dbReference>
<feature type="compositionally biased region" description="Basic residues" evidence="11">
    <location>
        <begin position="673"/>
        <end position="682"/>
    </location>
</feature>
<comment type="similarity">
    <text evidence="2">Belongs to the fungal Na(+)/H(+) exchanger family.</text>
</comment>
<feature type="transmembrane region" description="Helical" evidence="12">
    <location>
        <begin position="246"/>
        <end position="262"/>
    </location>
</feature>
<dbReference type="InParanoid" id="I2H7Q4"/>
<feature type="compositionally biased region" description="Basic residues" evidence="11">
    <location>
        <begin position="551"/>
        <end position="565"/>
    </location>
</feature>
<dbReference type="GO" id="GO:0036376">
    <property type="term" value="P:sodium ion export across plasma membrane"/>
    <property type="evidence" value="ECO:0007669"/>
    <property type="project" value="InterPro"/>
</dbReference>
<evidence type="ECO:0000256" key="9">
    <source>
        <dbReference type="ARBA" id="ARBA00023136"/>
    </source>
</evidence>
<evidence type="ECO:0000256" key="8">
    <source>
        <dbReference type="ARBA" id="ARBA00023065"/>
    </source>
</evidence>
<evidence type="ECO:0000256" key="6">
    <source>
        <dbReference type="ARBA" id="ARBA00022989"/>
    </source>
</evidence>